<evidence type="ECO:0000256" key="2">
    <source>
        <dbReference type="ARBA" id="ARBA00007706"/>
    </source>
</evidence>
<proteinExistence type="inferred from homology"/>
<dbReference type="Gene3D" id="3.90.550.10">
    <property type="entry name" value="Spore Coat Polysaccharide Biosynthesis Protein SpsA, Chain A"/>
    <property type="match status" value="1"/>
</dbReference>
<reference evidence="16" key="1">
    <citation type="submission" date="2017-02" db="UniProtKB">
        <authorList>
            <consortium name="WormBaseParasite"/>
        </authorList>
    </citation>
    <scope>IDENTIFICATION</scope>
</reference>
<dbReference type="PANTHER" id="PTHR10896:SF30">
    <property type="entry name" value="GALACTOSYLGALACTOSYLXYLOSYLPROTEIN 3-BETA-GLUCURONOSYLTRANSFERASE"/>
    <property type="match status" value="1"/>
</dbReference>
<dbReference type="InterPro" id="IPR005027">
    <property type="entry name" value="Glyco_trans_43"/>
</dbReference>
<dbReference type="Pfam" id="PF03360">
    <property type="entry name" value="Glyco_transf_43"/>
    <property type="match status" value="1"/>
</dbReference>
<keyword evidence="7 14" id="KW-1133">Transmembrane helix</keyword>
<feature type="site" description="Interaction with galactose moiety of substrate glycoprotein" evidence="13">
    <location>
        <position position="194"/>
    </location>
</feature>
<evidence type="ECO:0000313" key="16">
    <source>
        <dbReference type="WBParaSite" id="PTRK_0000596300.1"/>
    </source>
</evidence>
<dbReference type="WBParaSite" id="PTRK_0000596300.1">
    <property type="protein sequence ID" value="PTRK_0000596300.1"/>
    <property type="gene ID" value="PTRK_0000596300"/>
</dbReference>
<evidence type="ECO:0000256" key="13">
    <source>
        <dbReference type="PIRSR" id="PIRSR605027-4"/>
    </source>
</evidence>
<organism evidence="15 16">
    <name type="scientific">Parastrongyloides trichosuri</name>
    <name type="common">Possum-specific nematode worm</name>
    <dbReference type="NCBI Taxonomy" id="131310"/>
    <lineage>
        <taxon>Eukaryota</taxon>
        <taxon>Metazoa</taxon>
        <taxon>Ecdysozoa</taxon>
        <taxon>Nematoda</taxon>
        <taxon>Chromadorea</taxon>
        <taxon>Rhabditida</taxon>
        <taxon>Tylenchina</taxon>
        <taxon>Panagrolaimomorpha</taxon>
        <taxon>Strongyloidoidea</taxon>
        <taxon>Strongyloididae</taxon>
        <taxon>Parastrongyloides</taxon>
    </lineage>
</organism>
<evidence type="ECO:0000256" key="12">
    <source>
        <dbReference type="PIRSR" id="PIRSR605027-3"/>
    </source>
</evidence>
<comment type="similarity">
    <text evidence="2 14">Belongs to the glycosyltransferase 43 family.</text>
</comment>
<dbReference type="STRING" id="131310.A0A0N4ZEA9"/>
<comment type="cofactor">
    <cofactor evidence="12 14">
        <name>Mn(2+)</name>
        <dbReference type="ChEBI" id="CHEBI:29035"/>
    </cofactor>
</comment>
<dbReference type="CDD" id="cd00218">
    <property type="entry name" value="GlcAT-I"/>
    <property type="match status" value="1"/>
</dbReference>
<keyword evidence="12 14" id="KW-0464">Manganese</keyword>
<evidence type="ECO:0000256" key="7">
    <source>
        <dbReference type="ARBA" id="ARBA00022989"/>
    </source>
</evidence>
<dbReference type="InterPro" id="IPR029044">
    <property type="entry name" value="Nucleotide-diphossugar_trans"/>
</dbReference>
<dbReference type="UniPathway" id="UPA00378"/>
<accession>A0A0N4ZEA9</accession>
<keyword evidence="6 14" id="KW-0735">Signal-anchor</keyword>
<protein>
    <recommendedName>
        <fullName evidence="3 14">Galactosylgalactosylxylosylprotein 3-beta-glucuronosyltransferase</fullName>
        <ecNumber evidence="3 14">2.4.1.135</ecNumber>
    </recommendedName>
</protein>
<dbReference type="GO" id="GO:0015018">
    <property type="term" value="F:galactosylgalactosylxylosylprotein 3-beta-glucuronosyltransferase activity"/>
    <property type="evidence" value="ECO:0007669"/>
    <property type="project" value="UniProtKB-UniRule"/>
</dbReference>
<evidence type="ECO:0000256" key="4">
    <source>
        <dbReference type="ARBA" id="ARBA00022679"/>
    </source>
</evidence>
<evidence type="ECO:0000256" key="14">
    <source>
        <dbReference type="RuleBase" id="RU363127"/>
    </source>
</evidence>
<dbReference type="PANTHER" id="PTHR10896">
    <property type="entry name" value="GALACTOSYLGALACTOSYLXYLOSYLPROTEIN 3-BETA-GLUCURONOSYLTRANSFERASE BETA-1,3-GLUCURONYLTRANSFERASE"/>
    <property type="match status" value="1"/>
</dbReference>
<feature type="binding site" evidence="12">
    <location>
        <position position="162"/>
    </location>
    <ligand>
        <name>Mn(2+)</name>
        <dbReference type="ChEBI" id="CHEBI:29035"/>
    </ligand>
</feature>
<keyword evidence="14" id="KW-0333">Golgi apparatus</keyword>
<evidence type="ECO:0000256" key="6">
    <source>
        <dbReference type="ARBA" id="ARBA00022968"/>
    </source>
</evidence>
<evidence type="ECO:0000256" key="11">
    <source>
        <dbReference type="PIRSR" id="PIRSR605027-1"/>
    </source>
</evidence>
<comment type="subcellular location">
    <subcellularLocation>
        <location evidence="14">Golgi apparatus membrane</location>
        <topology evidence="14">Single-pass type II membrane protein</topology>
    </subcellularLocation>
    <subcellularLocation>
        <location evidence="1">Membrane</location>
        <topology evidence="1">Single-pass type II membrane protein</topology>
    </subcellularLocation>
</comment>
<evidence type="ECO:0000256" key="8">
    <source>
        <dbReference type="ARBA" id="ARBA00023136"/>
    </source>
</evidence>
<dbReference type="GO" id="GO:0046872">
    <property type="term" value="F:metal ion binding"/>
    <property type="evidence" value="ECO:0007669"/>
    <property type="project" value="UniProtKB-KW"/>
</dbReference>
<feature type="active site" description="Proton donor/acceptor" evidence="11">
    <location>
        <position position="250"/>
    </location>
</feature>
<evidence type="ECO:0000256" key="10">
    <source>
        <dbReference type="ARBA" id="ARBA00047979"/>
    </source>
</evidence>
<keyword evidence="5 14" id="KW-0812">Transmembrane</keyword>
<evidence type="ECO:0000256" key="9">
    <source>
        <dbReference type="ARBA" id="ARBA00023180"/>
    </source>
</evidence>
<keyword evidence="4 14" id="KW-0808">Transferase</keyword>
<keyword evidence="15" id="KW-1185">Reference proteome</keyword>
<comment type="pathway">
    <text evidence="14">Protein modification; protein glycosylation.</text>
</comment>
<comment type="catalytic activity">
    <reaction evidence="10 14">
        <text>3-O-(beta-D-galactosyl-(1-&gt;3)-beta-D-galactosyl-(1-&gt;4)-beta-D-xylosyl)-L-seryl-[protein] + UDP-alpha-D-glucuronate = 3-O-(beta-D-GlcA-(1-&gt;3)-beta-D-Gal-(1-&gt;3)-beta-D-Gal-(1-&gt;4)-beta-D-Xyl)-L-seryl-[protein] + UDP + H(+)</text>
        <dbReference type="Rhea" id="RHEA:24168"/>
        <dbReference type="Rhea" id="RHEA-COMP:12571"/>
        <dbReference type="Rhea" id="RHEA-COMP:12573"/>
        <dbReference type="ChEBI" id="CHEBI:15378"/>
        <dbReference type="ChEBI" id="CHEBI:58052"/>
        <dbReference type="ChEBI" id="CHEBI:58223"/>
        <dbReference type="ChEBI" id="CHEBI:132090"/>
        <dbReference type="ChEBI" id="CHEBI:132093"/>
        <dbReference type="EC" id="2.4.1.135"/>
    </reaction>
</comment>
<evidence type="ECO:0000256" key="3">
    <source>
        <dbReference type="ARBA" id="ARBA00012641"/>
    </source>
</evidence>
<keyword evidence="8 14" id="KW-0472">Membrane</keyword>
<sequence length="305" mass="35203">MAKSISRKYYRKNIRFILYFLLFVGSSILLILQFTDRQLTINVEPKSEEESVILPKTLIFVITPTYKRYTRIADMTRMSNTLRHVPNIHWILIEDGEEKSELLVELLDHSKIPYTYLVYKTAAGYPRRGWYQRDMALTYLRENHKKLTVGYDHAVVFFGDDDNSYDTRLFTDYISNVKTVGIWAVGLVGGAPFESPKVENGKVVGWHVRWMPKRKFATDMAGFAFSLKSVLDHPKALFGKSCKRGGGAPEPCLLEDLGFNSSMLEPFGFNTPPGKRRQILVYHTKTNNPKKYPKYDLYGYGIELK</sequence>
<dbReference type="AlphaFoldDB" id="A0A0N4ZEA9"/>
<dbReference type="Proteomes" id="UP000038045">
    <property type="component" value="Unplaced"/>
</dbReference>
<dbReference type="GO" id="GO:0000139">
    <property type="term" value="C:Golgi membrane"/>
    <property type="evidence" value="ECO:0007669"/>
    <property type="project" value="UniProtKB-SubCell"/>
</dbReference>
<keyword evidence="9" id="KW-0325">Glycoprotein</keyword>
<feature type="transmembrane region" description="Helical" evidence="14">
    <location>
        <begin position="16"/>
        <end position="35"/>
    </location>
</feature>
<dbReference type="SUPFAM" id="SSF53448">
    <property type="entry name" value="Nucleotide-diphospho-sugar transferases"/>
    <property type="match status" value="1"/>
</dbReference>
<evidence type="ECO:0000256" key="1">
    <source>
        <dbReference type="ARBA" id="ARBA00004606"/>
    </source>
</evidence>
<dbReference type="GO" id="GO:0005975">
    <property type="term" value="P:carbohydrate metabolic process"/>
    <property type="evidence" value="ECO:0007669"/>
    <property type="project" value="TreeGrafter"/>
</dbReference>
<dbReference type="EC" id="2.4.1.135" evidence="3 14"/>
<evidence type="ECO:0000256" key="5">
    <source>
        <dbReference type="ARBA" id="ARBA00022692"/>
    </source>
</evidence>
<dbReference type="FunFam" id="3.90.550.10:FF:000147">
    <property type="entry name" value="Galactosylgalactosylxylosylprotein 3-beta-glucuronosyltransferase"/>
    <property type="match status" value="1"/>
</dbReference>
<keyword evidence="12 14" id="KW-0479">Metal-binding</keyword>
<evidence type="ECO:0000313" key="15">
    <source>
        <dbReference type="Proteomes" id="UP000038045"/>
    </source>
</evidence>
<dbReference type="GO" id="GO:0050650">
    <property type="term" value="P:chondroitin sulfate proteoglycan biosynthetic process"/>
    <property type="evidence" value="ECO:0007669"/>
    <property type="project" value="TreeGrafter"/>
</dbReference>
<name>A0A0N4ZEA9_PARTI</name>